<gene>
    <name evidence="1" type="ORF">F8388_003364</name>
</gene>
<dbReference type="Proteomes" id="UP000525078">
    <property type="component" value="Unassembled WGS sequence"/>
</dbReference>
<name>A0A7J6FDB4_CANSA</name>
<evidence type="ECO:0000313" key="2">
    <source>
        <dbReference type="Proteomes" id="UP000525078"/>
    </source>
</evidence>
<proteinExistence type="predicted"/>
<protein>
    <submittedName>
        <fullName evidence="1">Uncharacterized protein</fullName>
    </submittedName>
</protein>
<sequence length="90" mass="10135">MTLRFKHFDGVTATQMVSQGTLTKPKTPLRSLLKTVRDTNRVISGRILKRVRLNSLTASGEAPTRMSLEKRSGRRIAARIPIMAETEWPT</sequence>
<dbReference type="EMBL" id="JAATIP010000133">
    <property type="protein sequence ID" value="KAF4368663.1"/>
    <property type="molecule type" value="Genomic_DNA"/>
</dbReference>
<organism evidence="1 2">
    <name type="scientific">Cannabis sativa</name>
    <name type="common">Hemp</name>
    <name type="synonym">Marijuana</name>
    <dbReference type="NCBI Taxonomy" id="3483"/>
    <lineage>
        <taxon>Eukaryota</taxon>
        <taxon>Viridiplantae</taxon>
        <taxon>Streptophyta</taxon>
        <taxon>Embryophyta</taxon>
        <taxon>Tracheophyta</taxon>
        <taxon>Spermatophyta</taxon>
        <taxon>Magnoliopsida</taxon>
        <taxon>eudicotyledons</taxon>
        <taxon>Gunneridae</taxon>
        <taxon>Pentapetalae</taxon>
        <taxon>rosids</taxon>
        <taxon>fabids</taxon>
        <taxon>Rosales</taxon>
        <taxon>Cannabaceae</taxon>
        <taxon>Cannabis</taxon>
    </lineage>
</organism>
<comment type="caution">
    <text evidence="1">The sequence shown here is derived from an EMBL/GenBank/DDBJ whole genome shotgun (WGS) entry which is preliminary data.</text>
</comment>
<reference evidence="1 2" key="1">
    <citation type="journal article" date="2020" name="bioRxiv">
        <title>Sequence and annotation of 42 cannabis genomes reveals extensive copy number variation in cannabinoid synthesis and pathogen resistance genes.</title>
        <authorList>
            <person name="Mckernan K.J."/>
            <person name="Helbert Y."/>
            <person name="Kane L.T."/>
            <person name="Ebling H."/>
            <person name="Zhang L."/>
            <person name="Liu B."/>
            <person name="Eaton Z."/>
            <person name="Mclaughlin S."/>
            <person name="Kingan S."/>
            <person name="Baybayan P."/>
            <person name="Concepcion G."/>
            <person name="Jordan M."/>
            <person name="Riva A."/>
            <person name="Barbazuk W."/>
            <person name="Harkins T."/>
        </authorList>
    </citation>
    <scope>NUCLEOTIDE SEQUENCE [LARGE SCALE GENOMIC DNA]</scope>
    <source>
        <strain evidence="2">cv. Jamaican Lion 4</strain>
        <tissue evidence="1">Leaf</tissue>
    </source>
</reference>
<evidence type="ECO:0000313" key="1">
    <source>
        <dbReference type="EMBL" id="KAF4368663.1"/>
    </source>
</evidence>
<dbReference type="AlphaFoldDB" id="A0A7J6FDB4"/>
<accession>A0A7J6FDB4</accession>